<dbReference type="AlphaFoldDB" id="A0A4Z2ELJ6"/>
<feature type="region of interest" description="Disordered" evidence="1">
    <location>
        <begin position="1"/>
        <end position="78"/>
    </location>
</feature>
<accession>A0A4Z2ELJ6</accession>
<feature type="compositionally biased region" description="Polar residues" evidence="1">
    <location>
        <begin position="1"/>
        <end position="15"/>
    </location>
</feature>
<sequence length="132" mass="14635">MTAHANNPESLNQCLTGGCQEPAKNNHNTQRRGATKTSSQFTRTTRTAGRRGLNQPARTNSTGVDPDRRDNRDAGSPVKCYNHRTCKLRLRPLSGLLLTASHQSVTTPHHHLHPPSVSLLTLYCWRSEIETA</sequence>
<feature type="compositionally biased region" description="Low complexity" evidence="1">
    <location>
        <begin position="42"/>
        <end position="52"/>
    </location>
</feature>
<protein>
    <submittedName>
        <fullName evidence="2">Uncharacterized protein</fullName>
    </submittedName>
</protein>
<evidence type="ECO:0000256" key="1">
    <source>
        <dbReference type="SAM" id="MobiDB-lite"/>
    </source>
</evidence>
<dbReference type="Proteomes" id="UP000314294">
    <property type="component" value="Unassembled WGS sequence"/>
</dbReference>
<comment type="caution">
    <text evidence="2">The sequence shown here is derived from an EMBL/GenBank/DDBJ whole genome shotgun (WGS) entry which is preliminary data.</text>
</comment>
<reference evidence="2 3" key="1">
    <citation type="submission" date="2019-03" db="EMBL/GenBank/DDBJ databases">
        <title>First draft genome of Liparis tanakae, snailfish: a comprehensive survey of snailfish specific genes.</title>
        <authorList>
            <person name="Kim W."/>
            <person name="Song I."/>
            <person name="Jeong J.-H."/>
            <person name="Kim D."/>
            <person name="Kim S."/>
            <person name="Ryu S."/>
            <person name="Song J.Y."/>
            <person name="Lee S.K."/>
        </authorList>
    </citation>
    <scope>NUCLEOTIDE SEQUENCE [LARGE SCALE GENOMIC DNA]</scope>
    <source>
        <tissue evidence="2">Muscle</tissue>
    </source>
</reference>
<evidence type="ECO:0000313" key="2">
    <source>
        <dbReference type="EMBL" id="TNN29766.1"/>
    </source>
</evidence>
<proteinExistence type="predicted"/>
<dbReference type="EMBL" id="SRLO01005236">
    <property type="protein sequence ID" value="TNN29766.1"/>
    <property type="molecule type" value="Genomic_DNA"/>
</dbReference>
<evidence type="ECO:0000313" key="3">
    <source>
        <dbReference type="Proteomes" id="UP000314294"/>
    </source>
</evidence>
<name>A0A4Z2ELJ6_9TELE</name>
<organism evidence="2 3">
    <name type="scientific">Liparis tanakae</name>
    <name type="common">Tanaka's snailfish</name>
    <dbReference type="NCBI Taxonomy" id="230148"/>
    <lineage>
        <taxon>Eukaryota</taxon>
        <taxon>Metazoa</taxon>
        <taxon>Chordata</taxon>
        <taxon>Craniata</taxon>
        <taxon>Vertebrata</taxon>
        <taxon>Euteleostomi</taxon>
        <taxon>Actinopterygii</taxon>
        <taxon>Neopterygii</taxon>
        <taxon>Teleostei</taxon>
        <taxon>Neoteleostei</taxon>
        <taxon>Acanthomorphata</taxon>
        <taxon>Eupercaria</taxon>
        <taxon>Perciformes</taxon>
        <taxon>Cottioidei</taxon>
        <taxon>Cottales</taxon>
        <taxon>Liparidae</taxon>
        <taxon>Liparis</taxon>
    </lineage>
</organism>
<keyword evidence="3" id="KW-1185">Reference proteome</keyword>
<gene>
    <name evidence="2" type="ORF">EYF80_060085</name>
</gene>